<evidence type="ECO:0000313" key="17">
    <source>
        <dbReference type="EMBL" id="ASC61586.1"/>
    </source>
</evidence>
<evidence type="ECO:0000256" key="4">
    <source>
        <dbReference type="ARBA" id="ARBA00022562"/>
    </source>
</evidence>
<name>A0A1Z3GUM3_SIV</name>
<dbReference type="GO" id="GO:0044196">
    <property type="term" value="C:host cell nucleolus"/>
    <property type="evidence" value="ECO:0007669"/>
    <property type="project" value="UniProtKB-SubCell"/>
</dbReference>
<keyword evidence="8 10" id="KW-0010">Activator</keyword>
<feature type="compositionally biased region" description="Low complexity" evidence="11">
    <location>
        <begin position="104"/>
        <end position="114"/>
    </location>
</feature>
<dbReference type="EMBL" id="KY989853">
    <property type="protein sequence ID" value="ASC61716.1"/>
    <property type="molecule type" value="Genomic_RNA"/>
</dbReference>
<evidence type="ECO:0000313" key="26">
    <source>
        <dbReference type="EMBL" id="ASC61716.1"/>
    </source>
</evidence>
<evidence type="ECO:0000313" key="35">
    <source>
        <dbReference type="EMBL" id="ASC61938.1"/>
    </source>
</evidence>
<evidence type="ECO:0000313" key="23">
    <source>
        <dbReference type="EMBL" id="ASC61668.1"/>
    </source>
</evidence>
<evidence type="ECO:0000256" key="10">
    <source>
        <dbReference type="RuleBase" id="RU003311"/>
    </source>
</evidence>
<feature type="compositionally biased region" description="Polar residues" evidence="11">
    <location>
        <begin position="61"/>
        <end position="81"/>
    </location>
</feature>
<evidence type="ECO:0000313" key="30">
    <source>
        <dbReference type="EMBL" id="ASC61847.1"/>
    </source>
</evidence>
<dbReference type="EMBL" id="KY989862">
    <property type="protein sequence ID" value="ASC61778.1"/>
    <property type="molecule type" value="Genomic_RNA"/>
</dbReference>
<evidence type="ECO:0000256" key="3">
    <source>
        <dbReference type="ARBA" id="ARBA00022376"/>
    </source>
</evidence>
<evidence type="ECO:0000313" key="20">
    <source>
        <dbReference type="EMBL" id="ASC61627.1"/>
    </source>
</evidence>
<dbReference type="InterPro" id="IPR001831">
    <property type="entry name" value="IV_Tat"/>
</dbReference>
<evidence type="ECO:0000313" key="28">
    <source>
        <dbReference type="EMBL" id="ASC61771.1"/>
    </source>
</evidence>
<evidence type="ECO:0000256" key="11">
    <source>
        <dbReference type="SAM" id="MobiDB-lite"/>
    </source>
</evidence>
<evidence type="ECO:0000313" key="34">
    <source>
        <dbReference type="EMBL" id="ASC61917.1"/>
    </source>
</evidence>
<dbReference type="InterPro" id="IPR036963">
    <property type="entry name" value="Tat_dom_sf"/>
</dbReference>
<dbReference type="EMBL" id="KY989835">
    <property type="protein sequence ID" value="ASC61593.1"/>
    <property type="molecule type" value="Genomic_RNA"/>
</dbReference>
<dbReference type="Gene3D" id="4.10.20.10">
    <property type="entry name" value="Tat domain"/>
    <property type="match status" value="1"/>
</dbReference>
<evidence type="ECO:0000313" key="12">
    <source>
        <dbReference type="EMBL" id="ASC61551.1"/>
    </source>
</evidence>
<evidence type="ECO:0000256" key="2">
    <source>
        <dbReference type="ARBA" id="ARBA00009398"/>
    </source>
</evidence>
<dbReference type="EMBL" id="KY989886">
    <property type="protein sequence ID" value="ASC61945.1"/>
    <property type="molecule type" value="Genomic_RNA"/>
</dbReference>
<dbReference type="Pfam" id="PF00539">
    <property type="entry name" value="Tat"/>
    <property type="match status" value="1"/>
</dbReference>
<organismHost>
    <name type="scientific">Cercopithecidae</name>
    <name type="common">Old World monkeys</name>
    <dbReference type="NCBI Taxonomy" id="9527"/>
</organismHost>
<evidence type="ECO:0000313" key="13">
    <source>
        <dbReference type="EMBL" id="ASC61558.1"/>
    </source>
</evidence>
<comment type="similarity">
    <text evidence="2 10">Belongs to the lentiviruses Tat family.</text>
</comment>
<evidence type="ECO:0000313" key="22">
    <source>
        <dbReference type="EMBL" id="ASC61647.1"/>
    </source>
</evidence>
<evidence type="ECO:0000256" key="6">
    <source>
        <dbReference type="ARBA" id="ARBA00022884"/>
    </source>
</evidence>
<keyword evidence="5" id="KW-0945">Host-virus interaction</keyword>
<dbReference type="GO" id="GO:0003723">
    <property type="term" value="F:RNA binding"/>
    <property type="evidence" value="ECO:0007669"/>
    <property type="project" value="UniProtKB-KW"/>
</dbReference>
<dbReference type="PRINTS" id="PR00055">
    <property type="entry name" value="HIVTATDOMAIN"/>
</dbReference>
<dbReference type="EMBL" id="KY989834">
    <property type="protein sequence ID" value="ASC61586.1"/>
    <property type="molecule type" value="Genomic_RNA"/>
</dbReference>
<dbReference type="GO" id="GO:0050434">
    <property type="term" value="P:positive regulation of viral transcription"/>
    <property type="evidence" value="ECO:0007669"/>
    <property type="project" value="InterPro"/>
</dbReference>
<dbReference type="EMBL" id="KY989830">
    <property type="protein sequence ID" value="ASC61558.1"/>
    <property type="molecule type" value="Genomic_RNA"/>
</dbReference>
<evidence type="ECO:0000313" key="24">
    <source>
        <dbReference type="EMBL" id="ASC61675.1"/>
    </source>
</evidence>
<evidence type="ECO:0000313" key="36">
    <source>
        <dbReference type="EMBL" id="ASC61945.1"/>
    </source>
</evidence>
<evidence type="ECO:0000313" key="38">
    <source>
        <dbReference type="EMBL" id="ASC61980.1"/>
    </source>
</evidence>
<accession>A0A1Z3GUM3</accession>
<evidence type="ECO:0000313" key="31">
    <source>
        <dbReference type="EMBL" id="ASC61854.1"/>
    </source>
</evidence>
<dbReference type="EMBL" id="KY989899">
    <property type="protein sequence ID" value="ASC62035.1"/>
    <property type="molecule type" value="Genomic_RNA"/>
</dbReference>
<evidence type="ECO:0000313" key="40">
    <source>
        <dbReference type="EMBL" id="ASC62035.1"/>
    </source>
</evidence>
<dbReference type="EMBL" id="KY989840">
    <property type="protein sequence ID" value="ASC61627.1"/>
    <property type="molecule type" value="Genomic_RNA"/>
</dbReference>
<dbReference type="EMBL" id="KY989929">
    <property type="protein sequence ID" value="ASC62237.1"/>
    <property type="molecule type" value="Genomic_RNA"/>
</dbReference>
<evidence type="ECO:0000313" key="41">
    <source>
        <dbReference type="EMBL" id="ASC62062.1"/>
    </source>
</evidence>
<evidence type="ECO:0000313" key="16">
    <source>
        <dbReference type="EMBL" id="ASC61579.1"/>
    </source>
</evidence>
<dbReference type="EMBL" id="KY989873">
    <property type="protein sequence ID" value="ASC61854.1"/>
    <property type="molecule type" value="Genomic_RNA"/>
</dbReference>
<dbReference type="EMBL" id="KY989832">
    <property type="protein sequence ID" value="ASC61572.1"/>
    <property type="molecule type" value="Genomic_RNA"/>
</dbReference>
<keyword evidence="4 10" id="KW-1048">Host nucleus</keyword>
<dbReference type="EMBL" id="KY989851">
    <property type="protein sequence ID" value="ASC61702.1"/>
    <property type="molecule type" value="Genomic_RNA"/>
</dbReference>
<evidence type="ECO:0000313" key="43">
    <source>
        <dbReference type="EMBL" id="ASC62217.1"/>
    </source>
</evidence>
<evidence type="ECO:0000256" key="8">
    <source>
        <dbReference type="ARBA" id="ARBA00023159"/>
    </source>
</evidence>
<dbReference type="EMBL" id="KY989861">
    <property type="protein sequence ID" value="ASC61771.1"/>
    <property type="molecule type" value="Genomic_RNA"/>
</dbReference>
<feature type="region of interest" description="Disordered" evidence="11">
    <location>
        <begin position="48"/>
        <end position="114"/>
    </location>
</feature>
<dbReference type="EMBL" id="KY989882">
    <property type="protein sequence ID" value="ASC61917.1"/>
    <property type="molecule type" value="Genomic_RNA"/>
</dbReference>
<evidence type="ECO:0000313" key="39">
    <source>
        <dbReference type="EMBL" id="ASC61994.1"/>
    </source>
</evidence>
<evidence type="ECO:0000313" key="15">
    <source>
        <dbReference type="EMBL" id="ASC61572.1"/>
    </source>
</evidence>
<evidence type="ECO:0000256" key="9">
    <source>
        <dbReference type="ARBA" id="ARBA00023163"/>
    </source>
</evidence>
<evidence type="ECO:0000313" key="14">
    <source>
        <dbReference type="EMBL" id="ASC61565.1"/>
    </source>
</evidence>
<dbReference type="EMBL" id="KY989890">
    <property type="protein sequence ID" value="ASC61973.1"/>
    <property type="molecule type" value="Genomic_RNA"/>
</dbReference>
<dbReference type="EMBL" id="KY989856">
    <property type="protein sequence ID" value="ASC61737.1"/>
    <property type="molecule type" value="Genomic_RNA"/>
</dbReference>
<evidence type="ECO:0000313" key="37">
    <source>
        <dbReference type="EMBL" id="ASC61973.1"/>
    </source>
</evidence>
<dbReference type="EMBL" id="KY989829">
    <property type="protein sequence ID" value="ASC61551.1"/>
    <property type="molecule type" value="Genomic_RNA"/>
</dbReference>
<comment type="subcellular location">
    <subcellularLocation>
        <location evidence="1 10">Host nucleus</location>
        <location evidence="1 10">Host nucleolus</location>
    </subcellularLocation>
</comment>
<feature type="compositionally biased region" description="Basic and acidic residues" evidence="11">
    <location>
        <begin position="86"/>
        <end position="97"/>
    </location>
</feature>
<dbReference type="EMBL" id="KY989843">
    <property type="protein sequence ID" value="ASC61647.1"/>
    <property type="molecule type" value="Genomic_RNA"/>
</dbReference>
<dbReference type="EMBL" id="KY989846">
    <property type="protein sequence ID" value="ASC61668.1"/>
    <property type="molecule type" value="Genomic_RNA"/>
</dbReference>
<evidence type="ECO:0000313" key="32">
    <source>
        <dbReference type="EMBL" id="ASC61861.1"/>
    </source>
</evidence>
<evidence type="ECO:0000313" key="33">
    <source>
        <dbReference type="EMBL" id="ASC61889.1"/>
    </source>
</evidence>
<gene>
    <name evidence="18" type="primary">tat</name>
</gene>
<keyword evidence="7 10" id="KW-0805">Transcription regulation</keyword>
<dbReference type="EMBL" id="KY989831">
    <property type="protein sequence ID" value="ASC61565.1"/>
    <property type="molecule type" value="Genomic_RNA"/>
</dbReference>
<evidence type="ECO:0000313" key="44">
    <source>
        <dbReference type="EMBL" id="ASC62237.1"/>
    </source>
</evidence>
<dbReference type="GO" id="GO:0001070">
    <property type="term" value="F:RNA-binding transcription regulator activity"/>
    <property type="evidence" value="ECO:0007669"/>
    <property type="project" value="InterPro"/>
</dbReference>
<organismHost>
    <name type="scientific">Pan troglodytes</name>
    <name type="common">Chimpanzee</name>
    <dbReference type="NCBI Taxonomy" id="9598"/>
</organismHost>
<dbReference type="EMBL" id="KY989833">
    <property type="protein sequence ID" value="ASC61579.1"/>
    <property type="molecule type" value="Genomic_RNA"/>
</dbReference>
<dbReference type="EMBL" id="KY989885">
    <property type="protein sequence ID" value="ASC61938.1"/>
    <property type="molecule type" value="Genomic_RNA"/>
</dbReference>
<dbReference type="EMBL" id="KY989872">
    <property type="protein sequence ID" value="ASC61847.1"/>
    <property type="molecule type" value="Genomic_RNA"/>
</dbReference>
<dbReference type="EMBL" id="KY989842">
    <property type="protein sequence ID" value="ASC61640.1"/>
    <property type="molecule type" value="Genomic_RNA"/>
</dbReference>
<organism evidence="18">
    <name type="scientific">Simian immunodeficiency virus</name>
    <name type="common">SIV</name>
    <dbReference type="NCBI Taxonomy" id="11723"/>
    <lineage>
        <taxon>Viruses</taxon>
        <taxon>Riboviria</taxon>
        <taxon>Pararnavirae</taxon>
        <taxon>Artverviricota</taxon>
        <taxon>Revtraviricetes</taxon>
        <taxon>Ortervirales</taxon>
        <taxon>Retroviridae</taxon>
        <taxon>Orthoretrovirinae</taxon>
        <taxon>Lentivirus</taxon>
        <taxon>Lentivirus simimdef</taxon>
    </lineage>
</organism>
<evidence type="ECO:0000313" key="29">
    <source>
        <dbReference type="EMBL" id="ASC61778.1"/>
    </source>
</evidence>
<evidence type="ECO:0000313" key="21">
    <source>
        <dbReference type="EMBL" id="ASC61640.1"/>
    </source>
</evidence>
<dbReference type="EMBL" id="KY989913">
    <property type="protein sequence ID" value="ASC62128.1"/>
    <property type="molecule type" value="Genomic_RNA"/>
</dbReference>
<proteinExistence type="inferred from homology"/>
<evidence type="ECO:0000313" key="42">
    <source>
        <dbReference type="EMBL" id="ASC62128.1"/>
    </source>
</evidence>
<dbReference type="EMBL" id="KY989926">
    <property type="protein sequence ID" value="ASC62217.1"/>
    <property type="molecule type" value="Genomic_RNA"/>
</dbReference>
<reference evidence="18" key="1">
    <citation type="journal article" date="2017" name="Retrovirology">
        <title>Effective treatment of SIVcpz-induced immunodeficiency in a captive western chimpanzee.</title>
        <authorList>
            <person name="Barbian H.J."/>
            <person name="Jackson-Jewett R."/>
            <person name="Brown C.S."/>
            <person name="Bibollet-Ruche F."/>
            <person name="Learn G.H."/>
            <person name="Decker T."/>
            <person name="Kreider E.F."/>
            <person name="Li Y."/>
            <person name="Denny T.N."/>
            <person name="Sharp P.M."/>
            <person name="Shaw G.M."/>
            <person name="Lifson J."/>
            <person name="Acosta E.P."/>
            <person name="Saag M.S."/>
            <person name="Bar K.J."/>
            <person name="Hahn B.H."/>
        </authorList>
    </citation>
    <scope>NUCLEOTIDE SEQUENCE</scope>
    <source>
        <strain evidence="12">CH-115.3pr.2004.25</strain>
        <strain evidence="13">CH-115.3pr.2004.26</strain>
        <strain evidence="14">CH-115.3pr.2004.32</strain>
        <strain evidence="15">CH-115.3pr.2004.4</strain>
        <strain evidence="16">CH-115.3pr.2004.48</strain>
        <strain evidence="17">CH-115.3pr.2006.1</strain>
        <strain evidence="18">CH-115.3pr.2006.13</strain>
        <strain evidence="19">CH-115.3pr.2006.24</strain>
        <strain evidence="20">CH-115.3pr.2006.29</strain>
        <strain evidence="21">CH-115.3pr.2006.34.1</strain>
        <strain evidence="22">CH-115.3pr.2006.34.2</strain>
        <strain evidence="23">CH-115.3pr.2006.38</strain>
        <strain evidence="24">CH-115.3pr.2006.39</strain>
        <strain evidence="25">CH-115.3pr.2006.52</strain>
        <strain evidence="26">CH-115.3pr.2006.54</strain>
        <strain evidence="27">CH-115.3pr.2006.64</strain>
        <strain evidence="28">CH-115.3pr.2012.1</strain>
        <strain evidence="29">CH-115.3pr.2012.10</strain>
        <strain evidence="30">CH-115.3pr.2012.27</strain>
        <strain evidence="31">CH-115.3pr.2012.28</strain>
        <strain evidence="32">CH-115.3pr.2012.29</strain>
        <strain evidence="33">CH-115.3pr.2012.35</strain>
        <strain evidence="34">CH-115.3pr.2012.39</strain>
        <strain evidence="35">CH-115.3pr.2012.41</strain>
        <strain evidence="36">CH-115.3pr.2012.42</strain>
        <strain evidence="37">CH-115.3pr.2012.6</strain>
        <strain evidence="38">CH-115.3pr.2012.7</strain>
        <strain evidence="39">CH-115.3pr.2012.9</strain>
        <strain evidence="40">CH-115.3pr.2014.21</strain>
        <strain evidence="41">CH-115.3pr.2014.31</strain>
        <strain evidence="42">CH-115.3pr.2014.61</strain>
        <strain evidence="43">CH-115.3pr.2014.82</strain>
        <strain evidence="45">CH-115.3pr.2015.15</strain>
        <strain evidence="44">CH-115.3pr.2015.1_1</strain>
    </source>
</reference>
<evidence type="ECO:0000313" key="45">
    <source>
        <dbReference type="EMBL" id="ASC62286.1"/>
    </source>
</evidence>
<evidence type="ECO:0000313" key="25">
    <source>
        <dbReference type="EMBL" id="ASC61702.1"/>
    </source>
</evidence>
<evidence type="ECO:0000313" key="27">
    <source>
        <dbReference type="EMBL" id="ASC61737.1"/>
    </source>
</evidence>
<keyword evidence="9 10" id="KW-0804">Transcription</keyword>
<evidence type="ECO:0000256" key="7">
    <source>
        <dbReference type="ARBA" id="ARBA00023015"/>
    </source>
</evidence>
<evidence type="ECO:0000313" key="19">
    <source>
        <dbReference type="EMBL" id="ASC61613.1"/>
    </source>
</evidence>
<dbReference type="EMBL" id="KY989847">
    <property type="protein sequence ID" value="ASC61675.1"/>
    <property type="molecule type" value="Genomic_RNA"/>
</dbReference>
<dbReference type="EMBL" id="KY989891">
    <property type="protein sequence ID" value="ASC61980.1"/>
    <property type="molecule type" value="Genomic_RNA"/>
</dbReference>
<dbReference type="EMBL" id="KY989903">
    <property type="protein sequence ID" value="ASC62062.1"/>
    <property type="molecule type" value="Genomic_RNA"/>
</dbReference>
<sequence length="114" mass="12635">MDPVDADTPPWLHPPATPATPCNNCYCKSCCYHCPFCFTKKGLGISYGRKRRARRNRRTTAESSENNQNPVSKSLPKTSRIQSSQKKQEKKVEEKTESGGGHCSTGSSHSCGWT</sequence>
<evidence type="ECO:0000256" key="5">
    <source>
        <dbReference type="ARBA" id="ARBA00022581"/>
    </source>
</evidence>
<protein>
    <recommendedName>
        <fullName evidence="3 10">Protein Tat</fullName>
    </recommendedName>
</protein>
<evidence type="ECO:0000313" key="18">
    <source>
        <dbReference type="EMBL" id="ASC61593.1"/>
    </source>
</evidence>
<keyword evidence="6 10" id="KW-0694">RNA-binding</keyword>
<dbReference type="EMBL" id="KY989838">
    <property type="protein sequence ID" value="ASC61613.1"/>
    <property type="molecule type" value="Genomic_RNA"/>
</dbReference>
<dbReference type="EMBL" id="KY989893">
    <property type="protein sequence ID" value="ASC61994.1"/>
    <property type="molecule type" value="Genomic_RNA"/>
</dbReference>
<feature type="compositionally biased region" description="Basic residues" evidence="11">
    <location>
        <begin position="48"/>
        <end position="58"/>
    </location>
</feature>
<evidence type="ECO:0000256" key="1">
    <source>
        <dbReference type="ARBA" id="ARBA00004307"/>
    </source>
</evidence>
<dbReference type="EMBL" id="KY989936">
    <property type="protein sequence ID" value="ASC62286.1"/>
    <property type="molecule type" value="Genomic_RNA"/>
</dbReference>
<dbReference type="EMBL" id="KY989874">
    <property type="protein sequence ID" value="ASC61861.1"/>
    <property type="molecule type" value="Genomic_RNA"/>
</dbReference>
<dbReference type="EMBL" id="KY989878">
    <property type="protein sequence ID" value="ASC61889.1"/>
    <property type="molecule type" value="Genomic_RNA"/>
</dbReference>